<dbReference type="RefSeq" id="WP_345203785.1">
    <property type="nucleotide sequence ID" value="NZ_BAABGM010000008.1"/>
</dbReference>
<reference evidence="2" key="1">
    <citation type="journal article" date="2019" name="Int. J. Syst. Evol. Microbiol.">
        <title>The Global Catalogue of Microorganisms (GCM) 10K type strain sequencing project: providing services to taxonomists for standard genome sequencing and annotation.</title>
        <authorList>
            <consortium name="The Broad Institute Genomics Platform"/>
            <consortium name="The Broad Institute Genome Sequencing Center for Infectious Disease"/>
            <person name="Wu L."/>
            <person name="Ma J."/>
        </authorList>
    </citation>
    <scope>NUCLEOTIDE SEQUENCE [LARGE SCALE GENOMIC DNA]</scope>
    <source>
        <strain evidence="2">JCM 17809</strain>
    </source>
</reference>
<evidence type="ECO:0000313" key="2">
    <source>
        <dbReference type="Proteomes" id="UP001500945"/>
    </source>
</evidence>
<proteinExistence type="predicted"/>
<dbReference type="Proteomes" id="UP001500945">
    <property type="component" value="Unassembled WGS sequence"/>
</dbReference>
<keyword evidence="2" id="KW-1185">Reference proteome</keyword>
<accession>A0ABP8KAG8</accession>
<evidence type="ECO:0000313" key="1">
    <source>
        <dbReference type="EMBL" id="GAA4402614.1"/>
    </source>
</evidence>
<name>A0ABP8KAG8_9MICO</name>
<dbReference type="EMBL" id="BAABGM010000008">
    <property type="protein sequence ID" value="GAA4402614.1"/>
    <property type="molecule type" value="Genomic_DNA"/>
</dbReference>
<sequence>MADSESAQDLVTVSVEDAVGACIGDDVDGLVEVLTSFAQGYARQAREDHRLFVDAFRGGRFAHVAPA</sequence>
<protein>
    <submittedName>
        <fullName evidence="1">Uncharacterized protein</fullName>
    </submittedName>
</protein>
<gene>
    <name evidence="1" type="ORF">GCM10023168_13330</name>
</gene>
<comment type="caution">
    <text evidence="1">The sequence shown here is derived from an EMBL/GenBank/DDBJ whole genome shotgun (WGS) entry which is preliminary data.</text>
</comment>
<organism evidence="1 2">
    <name type="scientific">Fodinibacter luteus</name>
    <dbReference type="NCBI Taxonomy" id="552064"/>
    <lineage>
        <taxon>Bacteria</taxon>
        <taxon>Bacillati</taxon>
        <taxon>Actinomycetota</taxon>
        <taxon>Actinomycetes</taxon>
        <taxon>Micrococcales</taxon>
        <taxon>Intrasporangiaceae</taxon>
        <taxon>Fodinibacter (ex Wang et al. 2009)</taxon>
    </lineage>
</organism>